<dbReference type="EMBL" id="KI671865">
    <property type="protein sequence ID" value="ETL44899.1"/>
    <property type="molecule type" value="Genomic_DNA"/>
</dbReference>
<reference evidence="2 4" key="1">
    <citation type="submission" date="2013-11" db="EMBL/GenBank/DDBJ databases">
        <title>The Genome Sequence of Phytophthora parasitica CJ05E6.</title>
        <authorList>
            <consortium name="The Broad Institute Genomics Platform"/>
            <person name="Russ C."/>
            <person name="Tyler B."/>
            <person name="Panabieres F."/>
            <person name="Shan W."/>
            <person name="Tripathy S."/>
            <person name="Grunwald N."/>
            <person name="Machado M."/>
            <person name="Johnson C.S."/>
            <person name="Arredondo F."/>
            <person name="Hong C."/>
            <person name="Coffey M."/>
            <person name="Young S.K."/>
            <person name="Zeng Q."/>
            <person name="Gargeya S."/>
            <person name="Fitzgerald M."/>
            <person name="Abouelleil A."/>
            <person name="Alvarado L."/>
            <person name="Chapman S.B."/>
            <person name="Gainer-Dewar J."/>
            <person name="Goldberg J."/>
            <person name="Griggs A."/>
            <person name="Gujja S."/>
            <person name="Hansen M."/>
            <person name="Howarth C."/>
            <person name="Imamovic A."/>
            <person name="Ireland A."/>
            <person name="Larimer J."/>
            <person name="McCowan C."/>
            <person name="Murphy C."/>
            <person name="Pearson M."/>
            <person name="Poon T.W."/>
            <person name="Priest M."/>
            <person name="Roberts A."/>
            <person name="Saif S."/>
            <person name="Shea T."/>
            <person name="Sykes S."/>
            <person name="Wortman J."/>
            <person name="Nusbaum C."/>
            <person name="Birren B."/>
        </authorList>
    </citation>
    <scope>NUCLEOTIDE SEQUENCE [LARGE SCALE GENOMIC DNA]</scope>
    <source>
        <strain evidence="2 4">CJ05E6</strain>
    </source>
</reference>
<dbReference type="Proteomes" id="UP000053864">
    <property type="component" value="Unassembled WGS sequence"/>
</dbReference>
<keyword evidence="1" id="KW-0732">Signal</keyword>
<feature type="signal peptide" evidence="1">
    <location>
        <begin position="1"/>
        <end position="30"/>
    </location>
</feature>
<accession>W2NRD2</accession>
<protein>
    <submittedName>
        <fullName evidence="3">Uncharacterized protein</fullName>
    </submittedName>
</protein>
<dbReference type="Proteomes" id="UP000054532">
    <property type="component" value="Unassembled WGS sequence"/>
</dbReference>
<feature type="chain" id="PRO_5010513946" evidence="1">
    <location>
        <begin position="31"/>
        <end position="104"/>
    </location>
</feature>
<feature type="non-terminal residue" evidence="3">
    <location>
        <position position="104"/>
    </location>
</feature>
<proteinExistence type="predicted"/>
<evidence type="ECO:0000313" key="2">
    <source>
        <dbReference type="EMBL" id="ETL44899.1"/>
    </source>
</evidence>
<dbReference type="EMBL" id="KI691846">
    <property type="protein sequence ID" value="ETM51186.1"/>
    <property type="molecule type" value="Genomic_DNA"/>
</dbReference>
<evidence type="ECO:0000313" key="4">
    <source>
        <dbReference type="Proteomes" id="UP000053864"/>
    </source>
</evidence>
<dbReference type="AlphaFoldDB" id="W2NRD2"/>
<name>W2NRD2_PHYNI</name>
<dbReference type="VEuPathDB" id="FungiDB:PPTG_09295"/>
<reference evidence="3" key="2">
    <citation type="submission" date="2013-11" db="EMBL/GenBank/DDBJ databases">
        <title>The Genome Sequence of Phytophthora parasitica IAC_01/95.</title>
        <authorList>
            <consortium name="The Broad Institute Genomics Platform"/>
            <person name="Russ C."/>
            <person name="Tyler B."/>
            <person name="Panabieres F."/>
            <person name="Shan W."/>
            <person name="Tripathy S."/>
            <person name="Grunwald N."/>
            <person name="Machado M."/>
            <person name="Johnson C.S."/>
            <person name="Arredondo F."/>
            <person name="Hong C."/>
            <person name="Coffey M."/>
            <person name="Young S.K."/>
            <person name="Zeng Q."/>
            <person name="Gargeya S."/>
            <person name="Fitzgerald M."/>
            <person name="Abouelleil A."/>
            <person name="Alvarado L."/>
            <person name="Chapman S.B."/>
            <person name="Gainer-Dewar J."/>
            <person name="Goldberg J."/>
            <person name="Griggs A."/>
            <person name="Gujja S."/>
            <person name="Hansen M."/>
            <person name="Howarth C."/>
            <person name="Imamovic A."/>
            <person name="Ireland A."/>
            <person name="Larimer J."/>
            <person name="McCowan C."/>
            <person name="Murphy C."/>
            <person name="Pearson M."/>
            <person name="Poon T.W."/>
            <person name="Priest M."/>
            <person name="Roberts A."/>
            <person name="Saif S."/>
            <person name="Shea T."/>
            <person name="Sykes S."/>
            <person name="Wortman J."/>
            <person name="Nusbaum C."/>
            <person name="Birren B."/>
        </authorList>
    </citation>
    <scope>NUCLEOTIDE SEQUENCE [LARGE SCALE GENOMIC DNA]</scope>
    <source>
        <strain evidence="3">IAC_01/95</strain>
    </source>
</reference>
<organism evidence="3">
    <name type="scientific">Phytophthora nicotianae</name>
    <name type="common">Potato buckeye rot agent</name>
    <name type="synonym">Phytophthora parasitica</name>
    <dbReference type="NCBI Taxonomy" id="4792"/>
    <lineage>
        <taxon>Eukaryota</taxon>
        <taxon>Sar</taxon>
        <taxon>Stramenopiles</taxon>
        <taxon>Oomycota</taxon>
        <taxon>Peronosporomycetes</taxon>
        <taxon>Peronosporales</taxon>
        <taxon>Peronosporaceae</taxon>
        <taxon>Phytophthora</taxon>
    </lineage>
</organism>
<sequence>MWALKSPHRFFTFAFIALLALASIAMTASATKQVESTQRRLATSLADAPSLRLQFTLKRDTMKVYGQNQFYVFANPVVSSDNTSVLYDGYAAFMDGTTDYTFML</sequence>
<gene>
    <name evidence="3" type="ORF">L914_04900</name>
    <name evidence="2" type="ORF">L916_04895</name>
</gene>
<evidence type="ECO:0000256" key="1">
    <source>
        <dbReference type="SAM" id="SignalP"/>
    </source>
</evidence>
<evidence type="ECO:0000313" key="3">
    <source>
        <dbReference type="EMBL" id="ETM51186.1"/>
    </source>
</evidence>